<evidence type="ECO:0000313" key="2">
    <source>
        <dbReference type="EMBL" id="MET3865988.1"/>
    </source>
</evidence>
<feature type="compositionally biased region" description="Pro residues" evidence="1">
    <location>
        <begin position="135"/>
        <end position="150"/>
    </location>
</feature>
<evidence type="ECO:0000256" key="1">
    <source>
        <dbReference type="SAM" id="MobiDB-lite"/>
    </source>
</evidence>
<organism evidence="2 3">
    <name type="scientific">Methylobacterium radiotolerans</name>
    <dbReference type="NCBI Taxonomy" id="31998"/>
    <lineage>
        <taxon>Bacteria</taxon>
        <taxon>Pseudomonadati</taxon>
        <taxon>Pseudomonadota</taxon>
        <taxon>Alphaproteobacteria</taxon>
        <taxon>Hyphomicrobiales</taxon>
        <taxon>Methylobacteriaceae</taxon>
        <taxon>Methylobacterium</taxon>
    </lineage>
</organism>
<protein>
    <submittedName>
        <fullName evidence="2">Uncharacterized protein</fullName>
    </submittedName>
</protein>
<reference evidence="2 3" key="1">
    <citation type="submission" date="2024-06" db="EMBL/GenBank/DDBJ databases">
        <title>Genomics of switchgrass bacterial isolates.</title>
        <authorList>
            <person name="Shade A."/>
        </authorList>
    </citation>
    <scope>NUCLEOTIDE SEQUENCE [LARGE SCALE GENOMIC DNA]</scope>
    <source>
        <strain evidence="2 3">PvP084</strain>
    </source>
</reference>
<keyword evidence="3" id="KW-1185">Reference proteome</keyword>
<proteinExistence type="predicted"/>
<feature type="region of interest" description="Disordered" evidence="1">
    <location>
        <begin position="105"/>
        <end position="150"/>
    </location>
</feature>
<gene>
    <name evidence="2" type="ORF">ABIC20_003297</name>
</gene>
<comment type="caution">
    <text evidence="2">The sequence shown here is derived from an EMBL/GenBank/DDBJ whole genome shotgun (WGS) entry which is preliminary data.</text>
</comment>
<sequence>MPRSVFLARTPAPRSDHRTGACFRFSRQTDAIHLRWGTTDKACLSCGCARPCRSRRPGRPRLGRAGRSCDRHLVAVRQADQRSDAAPSGAATFHGAGPAAVARCGLPRALHPPPDLSPSTSCRATAADGEGGVDQPPPPPPPPVPGPPRLPSLFGVFQWIMPSSGGRSVVVGGRRDENGGAAMAPRGEVLLARWRRAKASVLQKPASATTNHLTAAPLMVDPPRAELRHTAATAVRRLAHPPAAATCSGLLRPIGRRAVSMPR</sequence>
<evidence type="ECO:0000313" key="3">
    <source>
        <dbReference type="Proteomes" id="UP001549119"/>
    </source>
</evidence>
<name>A0ABV2NHL0_9HYPH</name>
<dbReference type="Proteomes" id="UP001549119">
    <property type="component" value="Unassembled WGS sequence"/>
</dbReference>
<accession>A0ABV2NHL0</accession>
<dbReference type="EMBL" id="JBEPNW010000002">
    <property type="protein sequence ID" value="MET3865988.1"/>
    <property type="molecule type" value="Genomic_DNA"/>
</dbReference>